<dbReference type="HOGENOM" id="CLU_3151575_0_0_4"/>
<dbReference type="AlphaFoldDB" id="A0A0A1FAK6"/>
<reference evidence="3" key="1">
    <citation type="journal article" date="2014" name="Soil Biol. Biochem.">
        <title>Structure and function of bacterial communities in ageing soils: Insights from the Mendocino ecological staircase.</title>
        <authorList>
            <person name="Uroz S."/>
            <person name="Tech J.J."/>
            <person name="Sawaya N.A."/>
            <person name="Frey-Klett P."/>
            <person name="Leveau J.H.J."/>
        </authorList>
    </citation>
    <scope>NUCLEOTIDE SEQUENCE [LARGE SCALE GENOMIC DNA]</scope>
    <source>
        <strain evidence="3">Cal35</strain>
    </source>
</reference>
<evidence type="ECO:0000313" key="3">
    <source>
        <dbReference type="Proteomes" id="UP000030302"/>
    </source>
</evidence>
<dbReference type="EMBL" id="CP009962">
    <property type="protein sequence ID" value="AIY39902.1"/>
    <property type="molecule type" value="Genomic_DNA"/>
</dbReference>
<gene>
    <name evidence="2" type="ORF">LT85_0742</name>
</gene>
<feature type="transmembrane region" description="Helical" evidence="1">
    <location>
        <begin position="6"/>
        <end position="24"/>
    </location>
</feature>
<protein>
    <submittedName>
        <fullName evidence="2">Uncharacterized protein</fullName>
    </submittedName>
</protein>
<sequence length="48" mass="5551">MNASLMSFLLVLLVEAISVIASYLKDRLNRHMRDRDQEYGFDQGSEFA</sequence>
<proteinExistence type="predicted"/>
<organism evidence="2 3">
    <name type="scientific">Collimonas arenae</name>
    <dbReference type="NCBI Taxonomy" id="279058"/>
    <lineage>
        <taxon>Bacteria</taxon>
        <taxon>Pseudomonadati</taxon>
        <taxon>Pseudomonadota</taxon>
        <taxon>Betaproteobacteria</taxon>
        <taxon>Burkholderiales</taxon>
        <taxon>Oxalobacteraceae</taxon>
        <taxon>Collimonas</taxon>
    </lineage>
</organism>
<evidence type="ECO:0000256" key="1">
    <source>
        <dbReference type="SAM" id="Phobius"/>
    </source>
</evidence>
<evidence type="ECO:0000313" key="2">
    <source>
        <dbReference type="EMBL" id="AIY39902.1"/>
    </source>
</evidence>
<dbReference type="Proteomes" id="UP000030302">
    <property type="component" value="Chromosome"/>
</dbReference>
<keyword evidence="1" id="KW-1133">Transmembrane helix</keyword>
<keyword evidence="1" id="KW-0812">Transmembrane</keyword>
<keyword evidence="3" id="KW-1185">Reference proteome</keyword>
<dbReference type="KEGG" id="care:LT85_0742"/>
<accession>A0A0A1FAK6</accession>
<dbReference type="RefSeq" id="WP_156117422.1">
    <property type="nucleotide sequence ID" value="NZ_CP009962.1"/>
</dbReference>
<name>A0A0A1FAK6_9BURK</name>
<keyword evidence="1" id="KW-0472">Membrane</keyword>
<dbReference type="STRING" id="279058.LT85_0742"/>